<keyword evidence="1" id="KW-0175">Coiled coil</keyword>
<protein>
    <submittedName>
        <fullName evidence="2">LAME_0G19768g1_1</fullName>
    </submittedName>
</protein>
<accession>A0A1G4KCB0</accession>
<dbReference type="GO" id="GO:0005739">
    <property type="term" value="C:mitochondrion"/>
    <property type="evidence" value="ECO:0007669"/>
    <property type="project" value="TreeGrafter"/>
</dbReference>
<dbReference type="GO" id="GO:0006396">
    <property type="term" value="P:RNA processing"/>
    <property type="evidence" value="ECO:0007669"/>
    <property type="project" value="TreeGrafter"/>
</dbReference>
<evidence type="ECO:0000256" key="1">
    <source>
        <dbReference type="SAM" id="Coils"/>
    </source>
</evidence>
<dbReference type="Proteomes" id="UP000191144">
    <property type="component" value="Chromosome G"/>
</dbReference>
<dbReference type="PANTHER" id="PTHR47934">
    <property type="entry name" value="PENTATRICOPEPTIDE REPEAT-CONTAINING PROTEIN PET309, MITOCHONDRIAL"/>
    <property type="match status" value="1"/>
</dbReference>
<proteinExistence type="predicted"/>
<dbReference type="OrthoDB" id="185373at2759"/>
<dbReference type="GO" id="GO:0007005">
    <property type="term" value="P:mitochondrion organization"/>
    <property type="evidence" value="ECO:0007669"/>
    <property type="project" value="TreeGrafter"/>
</dbReference>
<dbReference type="GO" id="GO:0003729">
    <property type="term" value="F:mRNA binding"/>
    <property type="evidence" value="ECO:0007669"/>
    <property type="project" value="TreeGrafter"/>
</dbReference>
<reference evidence="3" key="1">
    <citation type="submission" date="2016-03" db="EMBL/GenBank/DDBJ databases">
        <authorList>
            <person name="Devillers Hugo."/>
        </authorList>
    </citation>
    <scope>NUCLEOTIDE SEQUENCE [LARGE SCALE GENOMIC DNA]</scope>
</reference>
<dbReference type="AlphaFoldDB" id="A0A1G4KCB0"/>
<feature type="coiled-coil region" evidence="1">
    <location>
        <begin position="1083"/>
        <end position="1110"/>
    </location>
</feature>
<dbReference type="EMBL" id="LT598484">
    <property type="protein sequence ID" value="SCV01975.1"/>
    <property type="molecule type" value="Genomic_DNA"/>
</dbReference>
<organism evidence="2 3">
    <name type="scientific">Lachancea meyersii CBS 8951</name>
    <dbReference type="NCBI Taxonomy" id="1266667"/>
    <lineage>
        <taxon>Eukaryota</taxon>
        <taxon>Fungi</taxon>
        <taxon>Dikarya</taxon>
        <taxon>Ascomycota</taxon>
        <taxon>Saccharomycotina</taxon>
        <taxon>Saccharomycetes</taxon>
        <taxon>Saccharomycetales</taxon>
        <taxon>Saccharomycetaceae</taxon>
        <taxon>Lachancea</taxon>
    </lineage>
</organism>
<dbReference type="Pfam" id="PF08579">
    <property type="entry name" value="RPM2"/>
    <property type="match status" value="1"/>
</dbReference>
<evidence type="ECO:0000313" key="3">
    <source>
        <dbReference type="Proteomes" id="UP000191144"/>
    </source>
</evidence>
<name>A0A1G4KCB0_9SACH</name>
<dbReference type="InterPro" id="IPR013888">
    <property type="entry name" value="RNase_P_Rpm2_mt"/>
</dbReference>
<sequence length="1223" mass="140086">MVFKSFKCKLYSKSYHSSAQKQSTAFFESSYQYLRRNQGLVSQDSCIPSPDNVAIAPNPVVVANVNYNNVELALDPDACEGTHSPLHISQDGVIIEQRQRRGSGSRRSSLGTATVSATVPVGQSLDRYRSRQHSESYARYPIQKSMEINGRLSKSYFSTSTAERSGTKIPDNLSSISSNPVEPHILPAEDAKHSDMPVAFSERNAIESIPPKDTRFDPTIPTWEPDTEECLNPKTFLDTQTNQIRKSFAKGDYDIINACFQSLLRNDIVPPLDVYALVMKSVCNRDLDNDNVDNRMFQLLSCYQSLINNKMKPTEEIYDVVIGSLLKGSIAAHEQGNTNGLDFYKIAVDLFQASNTNNSHQFSKELLDFSLLAMNLYPGYVKLDYVQGVLQKSKLYYKDSFYYVALTSYAKSINDNAAVKSLYEEFRNASVSDSHLQRHQYEIYSSVLSGLVETGDMALAIKLLDNVLTDAKERVGLASNVSLVLSQFLVSVSKLDCQKAYNLWYEFKKLRWVPEFSYNFYLSLLSNSLGNWRLSKKIYDYIFPMTREKQTQPSSLSGHLLSSYATETTLSSFLDYALQLKDTEVVMKLLEESVVKKFGFEPAVYPFIFGFLRDIHCPEDYLIRFINCHGDFMSRSKAKFEFLNGLIDAYQSQVILSKVANTQFFLSCCKSFHAPDSDINYSGLIACFQSLWGCPQTIEKYSYNVKLHGIMICKLYDPEGYYAVMENEFLLQFKDRLTARFEKLMTNYQRLGLDPNEITGTSVQAARMINMPEEVVEFFAHPGDWDKSYPLCLGSMIRNSFVTGSKAYERLRREGFCFDYDTYKQLVSQRVNDAETVTKCLELCPDEEEKKYMSNCLVVKTPSKELEKKVLEHPSFQEKILPYLKDDSYLRLAKNVGNIQTFMERVHFPQNFRAITEQAEHKASIGYVYEQLYRNKQYSYIVELNSLCPVLDIGLLLRACIRSGNFSQYNTLWAKYNDRLGNESCDIQAEFLLNNREVNEAIKVLRNSIAKTDHKSNDLLSFALFLKSFSTRVIHLEKVENSLQFANVLSAQDTFAGMVALYQALMNETNSNFDITVQQAVTLEITEQMLNNLEDSLQFIDLNNDQIKRTAIQKLSNYFRFRAFLKLPEVAEDDIYKVVNIYSKIQPSGIDALFNNIVETIYLNPNTRCLYLLNNMKFNFDPQQLFKLITFFEKFYASELNEEDAEKAKGFGLVLHKLYRLKD</sequence>
<gene>
    <name evidence="2" type="ORF">LAME_0G19768G</name>
</gene>
<dbReference type="InterPro" id="IPR051114">
    <property type="entry name" value="Mito_RNA_Proc_CCM1"/>
</dbReference>
<evidence type="ECO:0000313" key="2">
    <source>
        <dbReference type="EMBL" id="SCV01975.1"/>
    </source>
</evidence>
<dbReference type="PANTHER" id="PTHR47934:SF6">
    <property type="entry name" value="MITOCHONDRIAL GROUP I INTRON SPLICING FACTOR CCM1-RELATED"/>
    <property type="match status" value="1"/>
</dbReference>
<keyword evidence="3" id="KW-1185">Reference proteome</keyword>